<organism evidence="1 2">
    <name type="scientific">Tagetes erecta</name>
    <name type="common">African marigold</name>
    <dbReference type="NCBI Taxonomy" id="13708"/>
    <lineage>
        <taxon>Eukaryota</taxon>
        <taxon>Viridiplantae</taxon>
        <taxon>Streptophyta</taxon>
        <taxon>Embryophyta</taxon>
        <taxon>Tracheophyta</taxon>
        <taxon>Spermatophyta</taxon>
        <taxon>Magnoliopsida</taxon>
        <taxon>eudicotyledons</taxon>
        <taxon>Gunneridae</taxon>
        <taxon>Pentapetalae</taxon>
        <taxon>asterids</taxon>
        <taxon>campanulids</taxon>
        <taxon>Asterales</taxon>
        <taxon>Asteraceae</taxon>
        <taxon>Asteroideae</taxon>
        <taxon>Heliantheae alliance</taxon>
        <taxon>Tageteae</taxon>
        <taxon>Tagetes</taxon>
    </lineage>
</organism>
<reference evidence="1" key="1">
    <citation type="journal article" date="2023" name="bioRxiv">
        <title>Improved chromosome-level genome assembly for marigold (Tagetes erecta).</title>
        <authorList>
            <person name="Jiang F."/>
            <person name="Yuan L."/>
            <person name="Wang S."/>
            <person name="Wang H."/>
            <person name="Xu D."/>
            <person name="Wang A."/>
            <person name="Fan W."/>
        </authorList>
    </citation>
    <scope>NUCLEOTIDE SEQUENCE</scope>
    <source>
        <strain evidence="1">WSJ</strain>
        <tissue evidence="1">Leaf</tissue>
    </source>
</reference>
<dbReference type="AlphaFoldDB" id="A0AAD8K7Q8"/>
<keyword evidence="2" id="KW-1185">Reference proteome</keyword>
<comment type="caution">
    <text evidence="1">The sequence shown here is derived from an EMBL/GenBank/DDBJ whole genome shotgun (WGS) entry which is preliminary data.</text>
</comment>
<evidence type="ECO:0000313" key="2">
    <source>
        <dbReference type="Proteomes" id="UP001229421"/>
    </source>
</evidence>
<name>A0AAD8K7Q8_TARER</name>
<evidence type="ECO:0000313" key="1">
    <source>
        <dbReference type="EMBL" id="KAK1414565.1"/>
    </source>
</evidence>
<sequence>MHLMNKRGLKRGAKPSARRIGVDQYAFRRSKNLEVDLGGSSSASIATVVSLLEGYNQLSSSNESVLQERGDETIVSKEVTNVTGGSAVVVAERTCAGP</sequence>
<dbReference type="EMBL" id="JAUHHV010000008">
    <property type="protein sequence ID" value="KAK1414565.1"/>
    <property type="molecule type" value="Genomic_DNA"/>
</dbReference>
<gene>
    <name evidence="1" type="ORF">QVD17_30311</name>
</gene>
<dbReference type="Proteomes" id="UP001229421">
    <property type="component" value="Unassembled WGS sequence"/>
</dbReference>
<proteinExistence type="predicted"/>
<accession>A0AAD8K7Q8</accession>
<protein>
    <submittedName>
        <fullName evidence="1">Uncharacterized protein</fullName>
    </submittedName>
</protein>